<comment type="catalytic activity">
    <reaction evidence="13">
        <text>4 Fe(II)-[cytochrome c] + O2 + 8 H(+)(in) = 4 Fe(III)-[cytochrome c] + 2 H2O + 4 H(+)(out)</text>
        <dbReference type="Rhea" id="RHEA:11436"/>
        <dbReference type="Rhea" id="RHEA-COMP:10350"/>
        <dbReference type="Rhea" id="RHEA-COMP:14399"/>
        <dbReference type="ChEBI" id="CHEBI:15377"/>
        <dbReference type="ChEBI" id="CHEBI:15378"/>
        <dbReference type="ChEBI" id="CHEBI:15379"/>
        <dbReference type="ChEBI" id="CHEBI:29033"/>
        <dbReference type="ChEBI" id="CHEBI:29034"/>
        <dbReference type="EC" id="7.1.1.9"/>
    </reaction>
    <physiologicalReaction direction="left-to-right" evidence="13">
        <dbReference type="Rhea" id="RHEA:11437"/>
    </physiologicalReaction>
</comment>
<dbReference type="PANTHER" id="PTHR22888">
    <property type="entry name" value="CYTOCHROME C OXIDASE, SUBUNIT II"/>
    <property type="match status" value="1"/>
</dbReference>
<comment type="subcellular location">
    <subcellularLocation>
        <location evidence="2">Mitochondrion inner membrane</location>
        <topology evidence="2">Multi-pass membrane protein</topology>
    </subcellularLocation>
</comment>
<dbReference type="SUPFAM" id="SSF81464">
    <property type="entry name" value="Cytochrome c oxidase subunit II-like, transmembrane region"/>
    <property type="match status" value="1"/>
</dbReference>
<protein>
    <recommendedName>
        <fullName evidence="5">Cytochrome c oxidase subunit 2</fullName>
        <ecNumber evidence="4">7.1.1.9</ecNumber>
    </recommendedName>
    <alternativeName>
        <fullName evidence="12">Cytochrome c oxidase polypeptide II</fullName>
    </alternativeName>
</protein>
<organism evidence="16">
    <name type="scientific">Celtisaspis usubai</name>
    <dbReference type="NCBI Taxonomy" id="2591564"/>
    <lineage>
        <taxon>Eukaryota</taxon>
        <taxon>Metazoa</taxon>
        <taxon>Ecdysozoa</taxon>
        <taxon>Arthropoda</taxon>
        <taxon>Hexapoda</taxon>
        <taxon>Insecta</taxon>
        <taxon>Pterygota</taxon>
        <taxon>Neoptera</taxon>
        <taxon>Paraneoptera</taxon>
        <taxon>Hemiptera</taxon>
        <taxon>Sternorrhyncha</taxon>
        <taxon>Psylloidea</taxon>
        <taxon>Aphalaridae</taxon>
        <taxon>Celtisaspis</taxon>
    </lineage>
</organism>
<comment type="similarity">
    <text evidence="3">Belongs to the cytochrome c oxidase subunit 2 family.</text>
</comment>
<dbReference type="EC" id="7.1.1.9" evidence="4"/>
<evidence type="ECO:0000256" key="3">
    <source>
        <dbReference type="ARBA" id="ARBA00007866"/>
    </source>
</evidence>
<keyword evidence="8 14" id="KW-1133">Transmembrane helix</keyword>
<geneLocation type="mitochondrion" evidence="16"/>
<evidence type="ECO:0000313" key="16">
    <source>
        <dbReference type="EMBL" id="QDG00294.1"/>
    </source>
</evidence>
<dbReference type="AlphaFoldDB" id="A0A4Y6L0H8"/>
<dbReference type="GO" id="GO:0004129">
    <property type="term" value="F:cytochrome-c oxidase activity"/>
    <property type="evidence" value="ECO:0007669"/>
    <property type="project" value="UniProtKB-EC"/>
</dbReference>
<evidence type="ECO:0000256" key="10">
    <source>
        <dbReference type="ARBA" id="ARBA00023128"/>
    </source>
</evidence>
<evidence type="ECO:0000256" key="11">
    <source>
        <dbReference type="ARBA" id="ARBA00023136"/>
    </source>
</evidence>
<evidence type="ECO:0000256" key="8">
    <source>
        <dbReference type="ARBA" id="ARBA00022989"/>
    </source>
</evidence>
<keyword evidence="7" id="KW-0999">Mitochondrion inner membrane</keyword>
<evidence type="ECO:0000256" key="13">
    <source>
        <dbReference type="ARBA" id="ARBA00049512"/>
    </source>
</evidence>
<evidence type="ECO:0000256" key="14">
    <source>
        <dbReference type="SAM" id="Phobius"/>
    </source>
</evidence>
<gene>
    <name evidence="16" type="primary">COII</name>
</gene>
<keyword evidence="10 16" id="KW-0496">Mitochondrion</keyword>
<evidence type="ECO:0000256" key="12">
    <source>
        <dbReference type="ARBA" id="ARBA00031389"/>
    </source>
</evidence>
<keyword evidence="6 14" id="KW-0812">Transmembrane</keyword>
<dbReference type="InterPro" id="IPR045187">
    <property type="entry name" value="CcO_II"/>
</dbReference>
<dbReference type="PROSITE" id="PS50999">
    <property type="entry name" value="COX2_TM"/>
    <property type="match status" value="1"/>
</dbReference>
<feature type="transmembrane region" description="Helical" evidence="14">
    <location>
        <begin position="20"/>
        <end position="41"/>
    </location>
</feature>
<keyword evidence="11 14" id="KW-0472">Membrane</keyword>
<dbReference type="Pfam" id="PF02790">
    <property type="entry name" value="COX2_TM"/>
    <property type="match status" value="1"/>
</dbReference>
<evidence type="ECO:0000259" key="15">
    <source>
        <dbReference type="PROSITE" id="PS50999"/>
    </source>
</evidence>
<dbReference type="GO" id="GO:0042773">
    <property type="term" value="P:ATP synthesis coupled electron transport"/>
    <property type="evidence" value="ECO:0007669"/>
    <property type="project" value="TreeGrafter"/>
</dbReference>
<evidence type="ECO:0000256" key="1">
    <source>
        <dbReference type="ARBA" id="ARBA00001935"/>
    </source>
</evidence>
<keyword evidence="9" id="KW-0186">Copper</keyword>
<feature type="domain" description="Cytochrome oxidase subunit II transmembrane region profile" evidence="15">
    <location>
        <begin position="1"/>
        <end position="90"/>
    </location>
</feature>
<dbReference type="EMBL" id="MH769692">
    <property type="protein sequence ID" value="QDG00294.1"/>
    <property type="molecule type" value="Genomic_DNA"/>
</dbReference>
<evidence type="ECO:0000256" key="4">
    <source>
        <dbReference type="ARBA" id="ARBA00012949"/>
    </source>
</evidence>
<dbReference type="InterPro" id="IPR011759">
    <property type="entry name" value="Cyt_c_oxidase_su2_TM_dom"/>
</dbReference>
<evidence type="ECO:0000256" key="7">
    <source>
        <dbReference type="ARBA" id="ARBA00022792"/>
    </source>
</evidence>
<proteinExistence type="inferred from homology"/>
<accession>A0A4Y6L0H8</accession>
<evidence type="ECO:0000256" key="2">
    <source>
        <dbReference type="ARBA" id="ARBA00004448"/>
    </source>
</evidence>
<evidence type="ECO:0000256" key="6">
    <source>
        <dbReference type="ARBA" id="ARBA00022692"/>
    </source>
</evidence>
<reference evidence="16" key="1">
    <citation type="journal article" date="2019" name="Syst. Entomol.">
        <title>Higher level molecular phylogeny of jumping plant lice (Hemiptera: Sternorrhyncha: Psylloidea).</title>
        <authorList>
            <person name="Cho G."/>
            <person name="Malenovsky I."/>
            <person name="Lee S."/>
        </authorList>
    </citation>
    <scope>NUCLEOTIDE SEQUENCE</scope>
    <source>
        <strain evidence="16">59</strain>
    </source>
</reference>
<evidence type="ECO:0000256" key="9">
    <source>
        <dbReference type="ARBA" id="ARBA00023008"/>
    </source>
</evidence>
<feature type="transmembrane region" description="Helical" evidence="14">
    <location>
        <begin position="62"/>
        <end position="86"/>
    </location>
</feature>
<evidence type="ECO:0000256" key="5">
    <source>
        <dbReference type="ARBA" id="ARBA00015946"/>
    </source>
</evidence>
<dbReference type="GO" id="GO:0005743">
    <property type="term" value="C:mitochondrial inner membrane"/>
    <property type="evidence" value="ECO:0007669"/>
    <property type="project" value="UniProtKB-SubCell"/>
</dbReference>
<sequence length="92" mass="10797">MDWLKISFYDNSSPLMEQLTIFHDYSMLIIVTILSTVFFIMMKMMVNNYISTSLLENQMIEVIWTLLPTIILTCIALPSLHLLYIMDELNNT</sequence>
<name>A0A4Y6L0H8_9HEMI</name>
<dbReference type="Gene3D" id="1.10.287.90">
    <property type="match status" value="1"/>
</dbReference>
<dbReference type="PRINTS" id="PR01166">
    <property type="entry name" value="CYCOXIDASEII"/>
</dbReference>
<comment type="cofactor">
    <cofactor evidence="1">
        <name>Cu cation</name>
        <dbReference type="ChEBI" id="CHEBI:23378"/>
    </cofactor>
</comment>
<dbReference type="PANTHER" id="PTHR22888:SF9">
    <property type="entry name" value="CYTOCHROME C OXIDASE SUBUNIT 2"/>
    <property type="match status" value="1"/>
</dbReference>
<dbReference type="InterPro" id="IPR036257">
    <property type="entry name" value="Cyt_c_oxidase_su2_TM_sf"/>
</dbReference>